<proteinExistence type="predicted"/>
<dbReference type="PANTHER" id="PTHR44259:SF107">
    <property type="entry name" value="F-BOX PROTEIN SKIP23-LIKE"/>
    <property type="match status" value="1"/>
</dbReference>
<reference evidence="3" key="1">
    <citation type="journal article" date="2022" name="Cell">
        <title>Repeat-based holocentromeres influence genome architecture and karyotype evolution.</title>
        <authorList>
            <person name="Hofstatter P.G."/>
            <person name="Thangavel G."/>
            <person name="Lux T."/>
            <person name="Neumann P."/>
            <person name="Vondrak T."/>
            <person name="Novak P."/>
            <person name="Zhang M."/>
            <person name="Costa L."/>
            <person name="Castellani M."/>
            <person name="Scott A."/>
            <person name="Toegelov H."/>
            <person name="Fuchs J."/>
            <person name="Mata-Sucre Y."/>
            <person name="Dias Y."/>
            <person name="Vanzela A.L.L."/>
            <person name="Huettel B."/>
            <person name="Almeida C.C.S."/>
            <person name="Simkova H."/>
            <person name="Souza G."/>
            <person name="Pedrosa-Harand A."/>
            <person name="Macas J."/>
            <person name="Mayer K.F.X."/>
            <person name="Houben A."/>
            <person name="Marques A."/>
        </authorList>
    </citation>
    <scope>NUCLEOTIDE SEQUENCE</scope>
    <source>
        <strain evidence="3">RhyBre1mFocal</strain>
    </source>
</reference>
<gene>
    <name evidence="3" type="ORF">LUZ63_015380</name>
</gene>
<dbReference type="InterPro" id="IPR001810">
    <property type="entry name" value="F-box_dom"/>
</dbReference>
<evidence type="ECO:0000313" key="3">
    <source>
        <dbReference type="EMBL" id="KAJ1691225.1"/>
    </source>
</evidence>
<comment type="caution">
    <text evidence="3">The sequence shown here is derived from an EMBL/GenBank/DDBJ whole genome shotgun (WGS) entry which is preliminary data.</text>
</comment>
<dbReference type="Gene3D" id="1.20.1280.50">
    <property type="match status" value="1"/>
</dbReference>
<name>A0A9Q0CC94_9POAL</name>
<dbReference type="Pfam" id="PF00646">
    <property type="entry name" value="F-box"/>
    <property type="match status" value="1"/>
</dbReference>
<dbReference type="OrthoDB" id="681848at2759"/>
<feature type="domain" description="KIB1-4 beta-propeller" evidence="2">
    <location>
        <begin position="65"/>
        <end position="351"/>
    </location>
</feature>
<dbReference type="Pfam" id="PF03478">
    <property type="entry name" value="Beta-prop_KIB1-4"/>
    <property type="match status" value="1"/>
</dbReference>
<organism evidence="3 4">
    <name type="scientific">Rhynchospora breviuscula</name>
    <dbReference type="NCBI Taxonomy" id="2022672"/>
    <lineage>
        <taxon>Eukaryota</taxon>
        <taxon>Viridiplantae</taxon>
        <taxon>Streptophyta</taxon>
        <taxon>Embryophyta</taxon>
        <taxon>Tracheophyta</taxon>
        <taxon>Spermatophyta</taxon>
        <taxon>Magnoliopsida</taxon>
        <taxon>Liliopsida</taxon>
        <taxon>Poales</taxon>
        <taxon>Cyperaceae</taxon>
        <taxon>Cyperoideae</taxon>
        <taxon>Rhynchosporeae</taxon>
        <taxon>Rhynchospora</taxon>
    </lineage>
</organism>
<dbReference type="InterPro" id="IPR050942">
    <property type="entry name" value="F-box_BR-signaling"/>
</dbReference>
<evidence type="ECO:0000259" key="2">
    <source>
        <dbReference type="Pfam" id="PF03478"/>
    </source>
</evidence>
<evidence type="ECO:0008006" key="5">
    <source>
        <dbReference type="Google" id="ProtNLM"/>
    </source>
</evidence>
<dbReference type="AlphaFoldDB" id="A0A9Q0CC94"/>
<evidence type="ECO:0000313" key="4">
    <source>
        <dbReference type="Proteomes" id="UP001151287"/>
    </source>
</evidence>
<accession>A0A9Q0CC94</accession>
<keyword evidence="4" id="KW-1185">Reference proteome</keyword>
<dbReference type="PANTHER" id="PTHR44259">
    <property type="entry name" value="OS07G0183000 PROTEIN-RELATED"/>
    <property type="match status" value="1"/>
</dbReference>
<dbReference type="SUPFAM" id="SSF81383">
    <property type="entry name" value="F-box domain"/>
    <property type="match status" value="1"/>
</dbReference>
<protein>
    <recommendedName>
        <fullName evidence="5">F-box domain-containing protein</fullName>
    </recommendedName>
</protein>
<dbReference type="InterPro" id="IPR036047">
    <property type="entry name" value="F-box-like_dom_sf"/>
</dbReference>
<dbReference type="InterPro" id="IPR005174">
    <property type="entry name" value="KIB1-4_b-propeller"/>
</dbReference>
<dbReference type="Proteomes" id="UP001151287">
    <property type="component" value="Unassembled WGS sequence"/>
</dbReference>
<evidence type="ECO:0000259" key="1">
    <source>
        <dbReference type="Pfam" id="PF00646"/>
    </source>
</evidence>
<feature type="domain" description="F-box" evidence="1">
    <location>
        <begin position="4"/>
        <end position="39"/>
    </location>
</feature>
<dbReference type="EMBL" id="JAMQYH010000004">
    <property type="protein sequence ID" value="KAJ1691225.1"/>
    <property type="molecule type" value="Genomic_DNA"/>
</dbReference>
<sequence>MAAWSDLTFDALEHITSLLSFSDRYRFGAVCKNWRSVSKGTQHPPAPQLPWLVLEEESETRKRKFYSLSEDKHYSIEIPELYGRYICGSSHGWLFAVDIKISGIIINPFTRKYYELPPLPAYHKNVDVTTLIENVPSDCMEWPRGFTFKEMQTAIVFKAILSHDPDEMSDFTIMILFGQMHSPAFWRPGDSSWTVVDGPKCAMEDVLYFQENFYIISAMNVLYVVDFEPEPKLIEVGPQICPEICLEGCALQRYLIDFDENMILIERFSRSVGNELPITHGFNMIEPNLEEDRLYEWYDIDDYAIFLGRNSAIFVDSSDVPECKKNAIYFTHITESVSPVEFGFHDLGVYDITDKRINTFYSVGIFPPRVDSPVWFTPNSSQATPALFCNYESIYNSQYVCCSF</sequence>